<evidence type="ECO:0000313" key="1">
    <source>
        <dbReference type="EMBL" id="MBO1997672.1"/>
    </source>
</evidence>
<protein>
    <submittedName>
        <fullName evidence="1">Uncharacterized protein</fullName>
    </submittedName>
</protein>
<dbReference type="AlphaFoldDB" id="A0A939ST41"/>
<name>A0A939ST41_KLEPN</name>
<reference evidence="1" key="1">
    <citation type="submission" date="2021-03" db="EMBL/GenBank/DDBJ databases">
        <title>Molecular epidemiology and mechanisms of colistin and carbapenem resistance in Enterobacteriaceae from clinical isolates, the environment and porcine samples in Pretoria, South Africa.</title>
        <authorList>
            <person name="Bogoshi D."/>
            <person name="Mbelle N.M."/>
            <person name="Naidoo V."/>
            <person name="Osei Sekyere J."/>
        </authorList>
    </citation>
    <scope>NUCLEOTIDE SEQUENCE</scope>
    <source>
        <strain evidence="1">C027</strain>
    </source>
</reference>
<gene>
    <name evidence="1" type="ORF">J4730_20865</name>
</gene>
<accession>A0A939ST41</accession>
<comment type="caution">
    <text evidence="1">The sequence shown here is derived from an EMBL/GenBank/DDBJ whole genome shotgun (WGS) entry which is preliminary data.</text>
</comment>
<dbReference type="Proteomes" id="UP000664002">
    <property type="component" value="Unassembled WGS sequence"/>
</dbReference>
<sequence>MRGDRSRHAAEGAGTGYYERLISCIEGHVEAARAAGHTEIQVAGIPFLQGENDYDRAHLVKTIW</sequence>
<organism evidence="1 2">
    <name type="scientific">Klebsiella pneumoniae</name>
    <dbReference type="NCBI Taxonomy" id="573"/>
    <lineage>
        <taxon>Bacteria</taxon>
        <taxon>Pseudomonadati</taxon>
        <taxon>Pseudomonadota</taxon>
        <taxon>Gammaproteobacteria</taxon>
        <taxon>Enterobacterales</taxon>
        <taxon>Enterobacteriaceae</taxon>
        <taxon>Klebsiella/Raoultella group</taxon>
        <taxon>Klebsiella</taxon>
        <taxon>Klebsiella pneumoniae complex</taxon>
    </lineage>
</organism>
<proteinExistence type="predicted"/>
<dbReference type="EMBL" id="JAGETM010000031">
    <property type="protein sequence ID" value="MBO1997672.1"/>
    <property type="molecule type" value="Genomic_DNA"/>
</dbReference>
<evidence type="ECO:0000313" key="2">
    <source>
        <dbReference type="Proteomes" id="UP000664002"/>
    </source>
</evidence>